<dbReference type="EC" id="2.7.11.1" evidence="1"/>
<feature type="compositionally biased region" description="Pro residues" evidence="7">
    <location>
        <begin position="321"/>
        <end position="339"/>
    </location>
</feature>
<feature type="region of interest" description="Disordered" evidence="7">
    <location>
        <begin position="410"/>
        <end position="431"/>
    </location>
</feature>
<evidence type="ECO:0000256" key="4">
    <source>
        <dbReference type="ARBA" id="ARBA00022741"/>
    </source>
</evidence>
<dbReference type="EMBL" id="JBHUKU010000004">
    <property type="protein sequence ID" value="MFD2459052.1"/>
    <property type="molecule type" value="Genomic_DNA"/>
</dbReference>
<feature type="region of interest" description="Disordered" evidence="7">
    <location>
        <begin position="294"/>
        <end position="357"/>
    </location>
</feature>
<evidence type="ECO:0000256" key="1">
    <source>
        <dbReference type="ARBA" id="ARBA00012513"/>
    </source>
</evidence>
<evidence type="ECO:0000313" key="9">
    <source>
        <dbReference type="EMBL" id="MFD2459052.1"/>
    </source>
</evidence>
<keyword evidence="3" id="KW-0808">Transferase</keyword>
<dbReference type="PROSITE" id="PS50011">
    <property type="entry name" value="PROTEIN_KINASE_DOM"/>
    <property type="match status" value="1"/>
</dbReference>
<evidence type="ECO:0000256" key="3">
    <source>
        <dbReference type="ARBA" id="ARBA00022679"/>
    </source>
</evidence>
<evidence type="ECO:0000259" key="8">
    <source>
        <dbReference type="PROSITE" id="PS50011"/>
    </source>
</evidence>
<keyword evidence="4" id="KW-0547">Nucleotide-binding</keyword>
<feature type="compositionally biased region" description="Low complexity" evidence="7">
    <location>
        <begin position="410"/>
        <end position="422"/>
    </location>
</feature>
<comment type="caution">
    <text evidence="9">The sequence shown here is derived from an EMBL/GenBank/DDBJ whole genome shotgun (WGS) entry which is preliminary data.</text>
</comment>
<evidence type="ECO:0000256" key="7">
    <source>
        <dbReference type="SAM" id="MobiDB-lite"/>
    </source>
</evidence>
<evidence type="ECO:0000256" key="6">
    <source>
        <dbReference type="ARBA" id="ARBA00022840"/>
    </source>
</evidence>
<protein>
    <recommendedName>
        <fullName evidence="1">non-specific serine/threonine protein kinase</fullName>
        <ecNumber evidence="1">2.7.11.1</ecNumber>
    </recommendedName>
</protein>
<dbReference type="PANTHER" id="PTHR43289:SF6">
    <property type="entry name" value="SERINE_THREONINE-PROTEIN KINASE NEKL-3"/>
    <property type="match status" value="1"/>
</dbReference>
<dbReference type="GO" id="GO:0004674">
    <property type="term" value="F:protein serine/threonine kinase activity"/>
    <property type="evidence" value="ECO:0007669"/>
    <property type="project" value="UniProtKB-KW"/>
</dbReference>
<feature type="domain" description="Protein kinase" evidence="8">
    <location>
        <begin position="20"/>
        <end position="273"/>
    </location>
</feature>
<feature type="region of interest" description="Disordered" evidence="7">
    <location>
        <begin position="1"/>
        <end position="24"/>
    </location>
</feature>
<feature type="compositionally biased region" description="Polar residues" evidence="7">
    <location>
        <begin position="310"/>
        <end position="319"/>
    </location>
</feature>
<dbReference type="Proteomes" id="UP001597419">
    <property type="component" value="Unassembled WGS sequence"/>
</dbReference>
<reference evidence="10" key="1">
    <citation type="journal article" date="2019" name="Int. J. Syst. Evol. Microbiol.">
        <title>The Global Catalogue of Microorganisms (GCM) 10K type strain sequencing project: providing services to taxonomists for standard genome sequencing and annotation.</title>
        <authorList>
            <consortium name="The Broad Institute Genomics Platform"/>
            <consortium name="The Broad Institute Genome Sequencing Center for Infectious Disease"/>
            <person name="Wu L."/>
            <person name="Ma J."/>
        </authorList>
    </citation>
    <scope>NUCLEOTIDE SEQUENCE [LARGE SCALE GENOMIC DNA]</scope>
    <source>
        <strain evidence="10">CGMCC 4.7643</strain>
    </source>
</reference>
<proteinExistence type="predicted"/>
<evidence type="ECO:0000256" key="2">
    <source>
        <dbReference type="ARBA" id="ARBA00022527"/>
    </source>
</evidence>
<feature type="compositionally biased region" description="Polar residues" evidence="7">
    <location>
        <begin position="344"/>
        <end position="357"/>
    </location>
</feature>
<keyword evidence="5 9" id="KW-0418">Kinase</keyword>
<keyword evidence="2 9" id="KW-0723">Serine/threonine-protein kinase</keyword>
<evidence type="ECO:0000256" key="5">
    <source>
        <dbReference type="ARBA" id="ARBA00022777"/>
    </source>
</evidence>
<dbReference type="Gene3D" id="1.10.510.10">
    <property type="entry name" value="Transferase(Phosphotransferase) domain 1"/>
    <property type="match status" value="1"/>
</dbReference>
<dbReference type="InterPro" id="IPR000719">
    <property type="entry name" value="Prot_kinase_dom"/>
</dbReference>
<dbReference type="SMART" id="SM00220">
    <property type="entry name" value="S_TKc"/>
    <property type="match status" value="1"/>
</dbReference>
<name>A0ABW5GC12_9PSEU</name>
<evidence type="ECO:0000313" key="10">
    <source>
        <dbReference type="Proteomes" id="UP001597419"/>
    </source>
</evidence>
<dbReference type="Pfam" id="PF00069">
    <property type="entry name" value="Pkinase"/>
    <property type="match status" value="1"/>
</dbReference>
<dbReference type="PANTHER" id="PTHR43289">
    <property type="entry name" value="MITOGEN-ACTIVATED PROTEIN KINASE KINASE KINASE 20-RELATED"/>
    <property type="match status" value="1"/>
</dbReference>
<keyword evidence="10" id="KW-1185">Reference proteome</keyword>
<sequence length="517" mass="54066">MTQQRSSFRRRRSGGTTSPGAWSAPIGAGPVATVYSGHAEGAPVAFKVFPERFDRRTLVAVEDEQTKLARLVDTYAILPVHEIDQVSDGKHALRMELCQESLAGVVARIGALTPEAVLGLGHAVAAALAAAHAVGVVHGGVKPSNVLIRMSGQPVLADFGVALRRAFRPPAEQLLDGLAPETLRSDTLDERSDLYGLGALLHTALTGEPPLPSKLGERIGDRMLRLLKTRVPMIERDGVPRPLAELVARLLLPEPGLRPPGAAWVAEQLADLLPGASLAPVVFPVAQWPEDENQAWQPKTQPDEPFGFSGTPSSGTDSTFPPVPLPRTEPPGPAAPGPDPSVALQPSATPSRGASSAVTPVVLPSEVDFAKPVEGKGKVAGSLRVLSFAGVGAACVLAGATVVWLSLDGSSGAPAPSTSSSPSPAPPTTPDVQIVVDPPIDRGNDIVLTWRTPRPMESGVVIATEGQGTRTQLVLRATTLTVPVDPKLRYCFEVQATEGGQVYHSSRIPVRGAQCAS</sequence>
<accession>A0ABW5GC12</accession>
<dbReference type="InterPro" id="IPR011009">
    <property type="entry name" value="Kinase-like_dom_sf"/>
</dbReference>
<keyword evidence="6" id="KW-0067">ATP-binding</keyword>
<dbReference type="RefSeq" id="WP_345386843.1">
    <property type="nucleotide sequence ID" value="NZ_BAABHG010000002.1"/>
</dbReference>
<organism evidence="9 10">
    <name type="scientific">Amycolatopsis samaneae</name>
    <dbReference type="NCBI Taxonomy" id="664691"/>
    <lineage>
        <taxon>Bacteria</taxon>
        <taxon>Bacillati</taxon>
        <taxon>Actinomycetota</taxon>
        <taxon>Actinomycetes</taxon>
        <taxon>Pseudonocardiales</taxon>
        <taxon>Pseudonocardiaceae</taxon>
        <taxon>Amycolatopsis</taxon>
    </lineage>
</organism>
<dbReference type="SUPFAM" id="SSF56112">
    <property type="entry name" value="Protein kinase-like (PK-like)"/>
    <property type="match status" value="1"/>
</dbReference>
<gene>
    <name evidence="9" type="ORF">ACFSYJ_10580</name>
</gene>